<dbReference type="Gene3D" id="2.160.10.10">
    <property type="entry name" value="Hexapeptide repeat proteins"/>
    <property type="match status" value="1"/>
</dbReference>
<dbReference type="PROSITE" id="PS00101">
    <property type="entry name" value="HEXAPEP_TRANSFERASES"/>
    <property type="match status" value="2"/>
</dbReference>
<dbReference type="PANTHER" id="PTHR43584:SF3">
    <property type="entry name" value="BIFUNCTIONAL PROTEIN GLMU"/>
    <property type="match status" value="1"/>
</dbReference>
<dbReference type="Pfam" id="PF00132">
    <property type="entry name" value="Hexapep"/>
    <property type="match status" value="1"/>
</dbReference>
<evidence type="ECO:0000256" key="2">
    <source>
        <dbReference type="ARBA" id="ARBA00004496"/>
    </source>
</evidence>
<dbReference type="Gene3D" id="3.90.550.10">
    <property type="entry name" value="Spore Coat Polysaccharide Biosynthesis Protein SpsA, Chain A"/>
    <property type="match status" value="1"/>
</dbReference>
<keyword evidence="9" id="KW-0677">Repeat</keyword>
<dbReference type="GO" id="GO:0071555">
    <property type="term" value="P:cell wall organization"/>
    <property type="evidence" value="ECO:0007669"/>
    <property type="project" value="UniProtKB-KW"/>
</dbReference>
<dbReference type="Pfam" id="PF25087">
    <property type="entry name" value="GMPPB_C"/>
    <property type="match status" value="1"/>
</dbReference>
<dbReference type="GO" id="GO:0000902">
    <property type="term" value="P:cell morphogenesis"/>
    <property type="evidence" value="ECO:0007669"/>
    <property type="project" value="InterPro"/>
</dbReference>
<dbReference type="NCBIfam" id="TIGR01173">
    <property type="entry name" value="glmU"/>
    <property type="match status" value="1"/>
</dbReference>
<feature type="domain" description="MobA-like NTP transferase" evidence="18">
    <location>
        <begin position="8"/>
        <end position="131"/>
    </location>
</feature>
<comment type="similarity">
    <text evidence="4">In the N-terminal section; belongs to the N-acetylglucosamine-1-phosphate uridyltransferase family.</text>
</comment>
<name>A0A3B0TGG8_9ZZZZ</name>
<dbReference type="InterPro" id="IPR050065">
    <property type="entry name" value="GlmU-like"/>
</dbReference>
<evidence type="ECO:0000256" key="4">
    <source>
        <dbReference type="ARBA" id="ARBA00007947"/>
    </source>
</evidence>
<dbReference type="InterPro" id="IPR011004">
    <property type="entry name" value="Trimer_LpxA-like_sf"/>
</dbReference>
<keyword evidence="13" id="KW-0511">Multifunctional enzyme</keyword>
<dbReference type="SUPFAM" id="SSF51161">
    <property type="entry name" value="Trimeric LpxA-like enzymes"/>
    <property type="match status" value="1"/>
</dbReference>
<dbReference type="InterPro" id="IPR001451">
    <property type="entry name" value="Hexapep"/>
</dbReference>
<dbReference type="InterPro" id="IPR025877">
    <property type="entry name" value="MobA-like_NTP_Trfase"/>
</dbReference>
<feature type="domain" description="Mannose-1-phosphate guanyltransferase C-terminal" evidence="19">
    <location>
        <begin position="305"/>
        <end position="368"/>
    </location>
</feature>
<dbReference type="NCBIfam" id="NF010933">
    <property type="entry name" value="PRK14353.1"/>
    <property type="match status" value="1"/>
</dbReference>
<dbReference type="AlphaFoldDB" id="A0A3B0TGG8"/>
<evidence type="ECO:0000256" key="3">
    <source>
        <dbReference type="ARBA" id="ARBA00007707"/>
    </source>
</evidence>
<evidence type="ECO:0000259" key="19">
    <source>
        <dbReference type="Pfam" id="PF25087"/>
    </source>
</evidence>
<keyword evidence="12" id="KW-0573">Peptidoglycan synthesis</keyword>
<keyword evidence="7 20" id="KW-0548">Nucleotidyltransferase</keyword>
<keyword evidence="8" id="KW-0479">Metal-binding</keyword>
<dbReference type="GO" id="GO:0000287">
    <property type="term" value="F:magnesium ion binding"/>
    <property type="evidence" value="ECO:0007669"/>
    <property type="project" value="InterPro"/>
</dbReference>
<dbReference type="EMBL" id="UOEJ01000228">
    <property type="protein sequence ID" value="VAW06116.1"/>
    <property type="molecule type" value="Genomic_DNA"/>
</dbReference>
<dbReference type="EC" id="2.7.7.23" evidence="20"/>
<dbReference type="SUPFAM" id="SSF53448">
    <property type="entry name" value="Nucleotide-diphospho-sugar transferases"/>
    <property type="match status" value="1"/>
</dbReference>
<comment type="catalytic activity">
    <reaction evidence="16">
        <text>alpha-D-glucosamine 1-phosphate + acetyl-CoA = N-acetyl-alpha-D-glucosamine 1-phosphate + CoA + H(+)</text>
        <dbReference type="Rhea" id="RHEA:13725"/>
        <dbReference type="ChEBI" id="CHEBI:15378"/>
        <dbReference type="ChEBI" id="CHEBI:57287"/>
        <dbReference type="ChEBI" id="CHEBI:57288"/>
        <dbReference type="ChEBI" id="CHEBI:57776"/>
        <dbReference type="ChEBI" id="CHEBI:58516"/>
        <dbReference type="EC" id="2.3.1.157"/>
    </reaction>
</comment>
<dbReference type="InterPro" id="IPR029044">
    <property type="entry name" value="Nucleotide-diphossugar_trans"/>
</dbReference>
<evidence type="ECO:0000256" key="5">
    <source>
        <dbReference type="ARBA" id="ARBA00022490"/>
    </source>
</evidence>
<dbReference type="GO" id="GO:0003977">
    <property type="term" value="F:UDP-N-acetylglucosamine diphosphorylase activity"/>
    <property type="evidence" value="ECO:0007669"/>
    <property type="project" value="UniProtKB-EC"/>
</dbReference>
<dbReference type="GO" id="GO:0008360">
    <property type="term" value="P:regulation of cell shape"/>
    <property type="evidence" value="ECO:0007669"/>
    <property type="project" value="UniProtKB-KW"/>
</dbReference>
<sequence length="445" mass="47414">MSQSDLAVIILAAGKGTRMKSALHKVLHPLGGRPMLHHLMNTLDILQPVRKVIVVGAGKAQVEQSVGDQAEIVVQEPQLGTGHAVQVTRDQLADFSGDILILYGDVPLLSSDTLKKLLDKRHDEQNPAVVVLGFEPEDTRAYGRLVLDDQGGLISIVEHKDATEDERAIGLCNSGIMAIDGARMFELLDRLDNNNAAGEFYLTDIVAIARSMDYECAVAVASESEVIGINSRSELAEAEAIFQTAKRQEFMDGGVTLLDPSSVYFSYDTEIAPDVTIEPNVFFGPGVVVEENVTIRAFCHFEGATIRKNATVGPYARLRPKADVGTGAKIGNFVEIKKSVIKDGAKVSHLSYIGDAIIGAGANIGAGTITCNYDGFNKSLTEIGAGAFIGSNTALVAPVSIGEGAVVGAGSVVTRPVSADALVVSRVKQKEIDGWARAFRDKQKK</sequence>
<evidence type="ECO:0000256" key="16">
    <source>
        <dbReference type="ARBA" id="ARBA00048247"/>
    </source>
</evidence>
<dbReference type="InterPro" id="IPR038009">
    <property type="entry name" value="GlmU_C_LbH"/>
</dbReference>
<comment type="cofactor">
    <cofactor evidence="1">
        <name>Mg(2+)</name>
        <dbReference type="ChEBI" id="CHEBI:18420"/>
    </cofactor>
</comment>
<dbReference type="GO" id="GO:0009252">
    <property type="term" value="P:peptidoglycan biosynthetic process"/>
    <property type="evidence" value="ECO:0007669"/>
    <property type="project" value="UniProtKB-KW"/>
</dbReference>
<dbReference type="PANTHER" id="PTHR43584">
    <property type="entry name" value="NUCLEOTIDYL TRANSFERASE"/>
    <property type="match status" value="1"/>
</dbReference>
<evidence type="ECO:0000256" key="11">
    <source>
        <dbReference type="ARBA" id="ARBA00022960"/>
    </source>
</evidence>
<dbReference type="InterPro" id="IPR018357">
    <property type="entry name" value="Hexapep_transf_CS"/>
</dbReference>
<dbReference type="EC" id="2.3.1.157" evidence="20"/>
<dbReference type="InterPro" id="IPR056729">
    <property type="entry name" value="GMPPB_C"/>
</dbReference>
<dbReference type="GO" id="GO:0019134">
    <property type="term" value="F:glucosamine-1-phosphate N-acetyltransferase activity"/>
    <property type="evidence" value="ECO:0007669"/>
    <property type="project" value="UniProtKB-EC"/>
</dbReference>
<reference evidence="20" key="1">
    <citation type="submission" date="2018-06" db="EMBL/GenBank/DDBJ databases">
        <authorList>
            <person name="Zhirakovskaya E."/>
        </authorList>
    </citation>
    <scope>NUCLEOTIDE SEQUENCE</scope>
</reference>
<evidence type="ECO:0000256" key="12">
    <source>
        <dbReference type="ARBA" id="ARBA00022984"/>
    </source>
</evidence>
<accession>A0A3B0TGG8</accession>
<keyword evidence="10" id="KW-0460">Magnesium</keyword>
<dbReference type="GO" id="GO:0005737">
    <property type="term" value="C:cytoplasm"/>
    <property type="evidence" value="ECO:0007669"/>
    <property type="project" value="UniProtKB-SubCell"/>
</dbReference>
<evidence type="ECO:0000256" key="7">
    <source>
        <dbReference type="ARBA" id="ARBA00022695"/>
    </source>
</evidence>
<keyword evidence="11" id="KW-0133">Cell shape</keyword>
<protein>
    <submittedName>
        <fullName evidence="20">N-acetylglucosamine-1-phosphate uridyltransferase / Glucosamine-1-phosphate N-acetyltransferase</fullName>
        <ecNumber evidence="20">2.3.1.157</ecNumber>
        <ecNumber evidence="20">2.7.7.23</ecNumber>
    </submittedName>
</protein>
<dbReference type="CDD" id="cd03353">
    <property type="entry name" value="LbH_GlmU_C"/>
    <property type="match status" value="1"/>
</dbReference>
<evidence type="ECO:0000259" key="18">
    <source>
        <dbReference type="Pfam" id="PF12804"/>
    </source>
</evidence>
<evidence type="ECO:0000256" key="10">
    <source>
        <dbReference type="ARBA" id="ARBA00022842"/>
    </source>
</evidence>
<dbReference type="GO" id="GO:0006048">
    <property type="term" value="P:UDP-N-acetylglucosamine biosynthetic process"/>
    <property type="evidence" value="ECO:0007669"/>
    <property type="project" value="InterPro"/>
</dbReference>
<organism evidence="20">
    <name type="scientific">hydrothermal vent metagenome</name>
    <dbReference type="NCBI Taxonomy" id="652676"/>
    <lineage>
        <taxon>unclassified sequences</taxon>
        <taxon>metagenomes</taxon>
        <taxon>ecological metagenomes</taxon>
    </lineage>
</organism>
<evidence type="ECO:0000256" key="17">
    <source>
        <dbReference type="ARBA" id="ARBA00048493"/>
    </source>
</evidence>
<comment type="catalytic activity">
    <reaction evidence="17">
        <text>N-acetyl-alpha-D-glucosamine 1-phosphate + UTP + H(+) = UDP-N-acetyl-alpha-D-glucosamine + diphosphate</text>
        <dbReference type="Rhea" id="RHEA:13509"/>
        <dbReference type="ChEBI" id="CHEBI:15378"/>
        <dbReference type="ChEBI" id="CHEBI:33019"/>
        <dbReference type="ChEBI" id="CHEBI:46398"/>
        <dbReference type="ChEBI" id="CHEBI:57705"/>
        <dbReference type="ChEBI" id="CHEBI:57776"/>
        <dbReference type="EC" id="2.7.7.23"/>
    </reaction>
</comment>
<keyword evidence="14 20" id="KW-0012">Acyltransferase</keyword>
<keyword evidence="5" id="KW-0963">Cytoplasm</keyword>
<evidence type="ECO:0000256" key="8">
    <source>
        <dbReference type="ARBA" id="ARBA00022723"/>
    </source>
</evidence>
<dbReference type="Pfam" id="PF12804">
    <property type="entry name" value="NTP_transf_3"/>
    <property type="match status" value="1"/>
</dbReference>
<evidence type="ECO:0000256" key="9">
    <source>
        <dbReference type="ARBA" id="ARBA00022737"/>
    </source>
</evidence>
<evidence type="ECO:0000256" key="13">
    <source>
        <dbReference type="ARBA" id="ARBA00023268"/>
    </source>
</evidence>
<dbReference type="HAMAP" id="MF_01631">
    <property type="entry name" value="GlmU"/>
    <property type="match status" value="1"/>
</dbReference>
<evidence type="ECO:0000256" key="14">
    <source>
        <dbReference type="ARBA" id="ARBA00023315"/>
    </source>
</evidence>
<evidence type="ECO:0000256" key="6">
    <source>
        <dbReference type="ARBA" id="ARBA00022679"/>
    </source>
</evidence>
<proteinExistence type="inferred from homology"/>
<keyword evidence="15" id="KW-0961">Cell wall biogenesis/degradation</keyword>
<evidence type="ECO:0000256" key="15">
    <source>
        <dbReference type="ARBA" id="ARBA00023316"/>
    </source>
</evidence>
<dbReference type="InterPro" id="IPR005882">
    <property type="entry name" value="Bifunctional_GlmU"/>
</dbReference>
<evidence type="ECO:0000313" key="20">
    <source>
        <dbReference type="EMBL" id="VAW06116.1"/>
    </source>
</evidence>
<comment type="subcellular location">
    <subcellularLocation>
        <location evidence="2">Cytoplasm</location>
    </subcellularLocation>
</comment>
<dbReference type="CDD" id="cd02540">
    <property type="entry name" value="GT2_GlmU_N_bac"/>
    <property type="match status" value="1"/>
</dbReference>
<evidence type="ECO:0000256" key="1">
    <source>
        <dbReference type="ARBA" id="ARBA00001946"/>
    </source>
</evidence>
<comment type="similarity">
    <text evidence="3">In the C-terminal section; belongs to the transferase hexapeptide repeat family.</text>
</comment>
<keyword evidence="6 20" id="KW-0808">Transferase</keyword>
<gene>
    <name evidence="20" type="ORF">MNBD_ALPHA01-417</name>
</gene>